<dbReference type="Proteomes" id="UP001142489">
    <property type="component" value="Unassembled WGS sequence"/>
</dbReference>
<evidence type="ECO:0000256" key="2">
    <source>
        <dbReference type="SAM" id="Phobius"/>
    </source>
</evidence>
<protein>
    <submittedName>
        <fullName evidence="3">Uncharacterized protein</fullName>
    </submittedName>
</protein>
<proteinExistence type="predicted"/>
<comment type="caution">
    <text evidence="3">The sequence shown here is derived from an EMBL/GenBank/DDBJ whole genome shotgun (WGS) entry which is preliminary data.</text>
</comment>
<keyword evidence="4" id="KW-1185">Reference proteome</keyword>
<gene>
    <name evidence="3" type="ORF">JRQ81_017702</name>
</gene>
<feature type="region of interest" description="Disordered" evidence="1">
    <location>
        <begin position="98"/>
        <end position="118"/>
    </location>
</feature>
<organism evidence="3 4">
    <name type="scientific">Phrynocephalus forsythii</name>
    <dbReference type="NCBI Taxonomy" id="171643"/>
    <lineage>
        <taxon>Eukaryota</taxon>
        <taxon>Metazoa</taxon>
        <taxon>Chordata</taxon>
        <taxon>Craniata</taxon>
        <taxon>Vertebrata</taxon>
        <taxon>Euteleostomi</taxon>
        <taxon>Lepidosauria</taxon>
        <taxon>Squamata</taxon>
        <taxon>Bifurcata</taxon>
        <taxon>Unidentata</taxon>
        <taxon>Episquamata</taxon>
        <taxon>Toxicofera</taxon>
        <taxon>Iguania</taxon>
        <taxon>Acrodonta</taxon>
        <taxon>Agamidae</taxon>
        <taxon>Agaminae</taxon>
        <taxon>Phrynocephalus</taxon>
    </lineage>
</organism>
<keyword evidence="2" id="KW-1133">Transmembrane helix</keyword>
<sequence length="118" mass="13881">MQGGCREYVRRRRPGRDGNGSFLGGEGGLGIIVALGLCRRRRRRRRRGFCHWWRRRRRLARRSLARVGWPVESRGCDAGERFSRRLPKCLRKTVVEGNRKRAQKWLKEEPHSRGSGRT</sequence>
<keyword evidence="2" id="KW-0472">Membrane</keyword>
<dbReference type="AlphaFoldDB" id="A0A9Q0XSU0"/>
<accession>A0A9Q0XSU0</accession>
<dbReference type="EMBL" id="JAPFRF010000008">
    <property type="protein sequence ID" value="KAJ7324682.1"/>
    <property type="molecule type" value="Genomic_DNA"/>
</dbReference>
<evidence type="ECO:0000313" key="4">
    <source>
        <dbReference type="Proteomes" id="UP001142489"/>
    </source>
</evidence>
<feature type="compositionally biased region" description="Basic and acidic residues" evidence="1">
    <location>
        <begin position="98"/>
        <end position="112"/>
    </location>
</feature>
<name>A0A9Q0XSU0_9SAUR</name>
<evidence type="ECO:0000313" key="3">
    <source>
        <dbReference type="EMBL" id="KAJ7324682.1"/>
    </source>
</evidence>
<reference evidence="3" key="1">
    <citation type="journal article" date="2023" name="DNA Res.">
        <title>Chromosome-level genome assembly of Phrynocephalus forsythii using third-generation DNA sequencing and Hi-C analysis.</title>
        <authorList>
            <person name="Qi Y."/>
            <person name="Zhao W."/>
            <person name="Zhao Y."/>
            <person name="Niu C."/>
            <person name="Cao S."/>
            <person name="Zhang Y."/>
        </authorList>
    </citation>
    <scope>NUCLEOTIDE SEQUENCE</scope>
    <source>
        <tissue evidence="3">Muscle</tissue>
    </source>
</reference>
<evidence type="ECO:0000256" key="1">
    <source>
        <dbReference type="SAM" id="MobiDB-lite"/>
    </source>
</evidence>
<keyword evidence="2" id="KW-0812">Transmembrane</keyword>
<feature type="transmembrane region" description="Helical" evidence="2">
    <location>
        <begin position="20"/>
        <end position="38"/>
    </location>
</feature>